<dbReference type="Pfam" id="PF13577">
    <property type="entry name" value="SnoaL_4"/>
    <property type="match status" value="1"/>
</dbReference>
<proteinExistence type="predicted"/>
<feature type="domain" description="SnoaL-like" evidence="1">
    <location>
        <begin position="28"/>
        <end position="166"/>
    </location>
</feature>
<dbReference type="InterPro" id="IPR032710">
    <property type="entry name" value="NTF2-like_dom_sf"/>
</dbReference>
<accession>A0AA41EDJ1</accession>
<dbReference type="EMBL" id="JAGSVG010000036">
    <property type="protein sequence ID" value="MBR8133110.1"/>
    <property type="molecule type" value="Genomic_DNA"/>
</dbReference>
<reference evidence="2" key="1">
    <citation type="submission" date="2021-04" db="EMBL/GenBank/DDBJ databases">
        <title>A collection of bacterial strains from the Burkholderia cepacia Research Laboratory and Repository.</title>
        <authorList>
            <person name="Lipuma J."/>
            <person name="Spilker T."/>
        </authorList>
    </citation>
    <scope>NUCLEOTIDE SEQUENCE</scope>
    <source>
        <strain evidence="2">AU36012</strain>
    </source>
</reference>
<sequence>MTGSDPTRSIDAREVLEVLEVLERRVATLDAERAVRATITRYMALCDVPEDAGDGPALAALFTVDAVWEGIGPQYARKFGRLEGTDAIVAMLRRYLPPEPHFTANLHFLTSESIDVGADLAAARGRWIMLQASRHVDGTAELIAARLTVDFAPAEGGAAWLIRHFRTERVLDGPWPLAAAPRS</sequence>
<evidence type="ECO:0000313" key="2">
    <source>
        <dbReference type="EMBL" id="MBR8133110.1"/>
    </source>
</evidence>
<evidence type="ECO:0000313" key="3">
    <source>
        <dbReference type="Proteomes" id="UP000682266"/>
    </source>
</evidence>
<organism evidence="2 3">
    <name type="scientific">Burkholderia ambifaria</name>
    <dbReference type="NCBI Taxonomy" id="152480"/>
    <lineage>
        <taxon>Bacteria</taxon>
        <taxon>Pseudomonadati</taxon>
        <taxon>Pseudomonadota</taxon>
        <taxon>Betaproteobacteria</taxon>
        <taxon>Burkholderiales</taxon>
        <taxon>Burkholderiaceae</taxon>
        <taxon>Burkholderia</taxon>
        <taxon>Burkholderia cepacia complex</taxon>
    </lineage>
</organism>
<protein>
    <submittedName>
        <fullName evidence="2">Nuclear transport factor 2 family protein</fullName>
    </submittedName>
</protein>
<name>A0AA41EDJ1_9BURK</name>
<evidence type="ECO:0000259" key="1">
    <source>
        <dbReference type="Pfam" id="PF13577"/>
    </source>
</evidence>
<dbReference type="InterPro" id="IPR037401">
    <property type="entry name" value="SnoaL-like"/>
</dbReference>
<gene>
    <name evidence="2" type="ORF">KDW93_29860</name>
</gene>
<dbReference type="SUPFAM" id="SSF54427">
    <property type="entry name" value="NTF2-like"/>
    <property type="match status" value="1"/>
</dbReference>
<dbReference type="Proteomes" id="UP000682266">
    <property type="component" value="Unassembled WGS sequence"/>
</dbReference>
<dbReference type="RefSeq" id="WP_105786061.1">
    <property type="nucleotide sequence ID" value="NZ_CADERF010000004.1"/>
</dbReference>
<comment type="caution">
    <text evidence="2">The sequence shown here is derived from an EMBL/GenBank/DDBJ whole genome shotgun (WGS) entry which is preliminary data.</text>
</comment>
<dbReference type="AlphaFoldDB" id="A0AA41EDJ1"/>
<dbReference type="Gene3D" id="3.10.450.50">
    <property type="match status" value="1"/>
</dbReference>